<gene>
    <name evidence="1" type="ORF">M0R45_014424</name>
</gene>
<organism evidence="1 2">
    <name type="scientific">Rubus argutus</name>
    <name type="common">Southern blackberry</name>
    <dbReference type="NCBI Taxonomy" id="59490"/>
    <lineage>
        <taxon>Eukaryota</taxon>
        <taxon>Viridiplantae</taxon>
        <taxon>Streptophyta</taxon>
        <taxon>Embryophyta</taxon>
        <taxon>Tracheophyta</taxon>
        <taxon>Spermatophyta</taxon>
        <taxon>Magnoliopsida</taxon>
        <taxon>eudicotyledons</taxon>
        <taxon>Gunneridae</taxon>
        <taxon>Pentapetalae</taxon>
        <taxon>rosids</taxon>
        <taxon>fabids</taxon>
        <taxon>Rosales</taxon>
        <taxon>Rosaceae</taxon>
        <taxon>Rosoideae</taxon>
        <taxon>Rosoideae incertae sedis</taxon>
        <taxon>Rubus</taxon>
    </lineage>
</organism>
<protein>
    <submittedName>
        <fullName evidence="1">Uncharacterized protein</fullName>
    </submittedName>
</protein>
<dbReference type="AlphaFoldDB" id="A0AAW1XLJ9"/>
<evidence type="ECO:0000313" key="1">
    <source>
        <dbReference type="EMBL" id="KAK9937647.1"/>
    </source>
</evidence>
<sequence>MLQQQYLPGCGDEWGEFRRGVALWISTLVEYLRHRGGGYAGFVGSPAADDLDDGFGSGKRKGSGIKMFGDLWRKKGQK</sequence>
<comment type="caution">
    <text evidence="1">The sequence shown here is derived from an EMBL/GenBank/DDBJ whole genome shotgun (WGS) entry which is preliminary data.</text>
</comment>
<keyword evidence="2" id="KW-1185">Reference proteome</keyword>
<accession>A0AAW1XLJ9</accession>
<reference evidence="1 2" key="1">
    <citation type="journal article" date="2023" name="G3 (Bethesda)">
        <title>A chromosome-length genome assembly and annotation of blackberry (Rubus argutus, cv. 'Hillquist').</title>
        <authorList>
            <person name="Bruna T."/>
            <person name="Aryal R."/>
            <person name="Dudchenko O."/>
            <person name="Sargent D.J."/>
            <person name="Mead D."/>
            <person name="Buti M."/>
            <person name="Cavallini A."/>
            <person name="Hytonen T."/>
            <person name="Andres J."/>
            <person name="Pham M."/>
            <person name="Weisz D."/>
            <person name="Mascagni F."/>
            <person name="Usai G."/>
            <person name="Natali L."/>
            <person name="Bassil N."/>
            <person name="Fernandez G.E."/>
            <person name="Lomsadze A."/>
            <person name="Armour M."/>
            <person name="Olukolu B."/>
            <person name="Poorten T."/>
            <person name="Britton C."/>
            <person name="Davik J."/>
            <person name="Ashrafi H."/>
            <person name="Aiden E.L."/>
            <person name="Borodovsky M."/>
            <person name="Worthington M."/>
        </authorList>
    </citation>
    <scope>NUCLEOTIDE SEQUENCE [LARGE SCALE GENOMIC DNA]</scope>
    <source>
        <strain evidence="1">PI 553951</strain>
    </source>
</reference>
<name>A0AAW1XLJ9_RUBAR</name>
<dbReference type="EMBL" id="JBEDUW010000003">
    <property type="protein sequence ID" value="KAK9937647.1"/>
    <property type="molecule type" value="Genomic_DNA"/>
</dbReference>
<evidence type="ECO:0000313" key="2">
    <source>
        <dbReference type="Proteomes" id="UP001457282"/>
    </source>
</evidence>
<dbReference type="Proteomes" id="UP001457282">
    <property type="component" value="Unassembled WGS sequence"/>
</dbReference>
<proteinExistence type="predicted"/>